<dbReference type="InterPro" id="IPR036390">
    <property type="entry name" value="WH_DNA-bd_sf"/>
</dbReference>
<dbReference type="PANTHER" id="PTHR44846:SF17">
    <property type="entry name" value="GNTR-FAMILY TRANSCRIPTIONAL REGULATOR"/>
    <property type="match status" value="1"/>
</dbReference>
<name>A0A316EMT2_9BURK</name>
<dbReference type="SMART" id="SM00866">
    <property type="entry name" value="UTRA"/>
    <property type="match status" value="1"/>
</dbReference>
<evidence type="ECO:0000256" key="1">
    <source>
        <dbReference type="ARBA" id="ARBA00023015"/>
    </source>
</evidence>
<dbReference type="InterPro" id="IPR011663">
    <property type="entry name" value="UTRA"/>
</dbReference>
<proteinExistence type="predicted"/>
<evidence type="ECO:0000256" key="3">
    <source>
        <dbReference type="ARBA" id="ARBA00023163"/>
    </source>
</evidence>
<dbReference type="GO" id="GO:0045892">
    <property type="term" value="P:negative regulation of DNA-templated transcription"/>
    <property type="evidence" value="ECO:0007669"/>
    <property type="project" value="TreeGrafter"/>
</dbReference>
<dbReference type="PROSITE" id="PS50949">
    <property type="entry name" value="HTH_GNTR"/>
    <property type="match status" value="1"/>
</dbReference>
<dbReference type="SUPFAM" id="SSF46785">
    <property type="entry name" value="Winged helix' DNA-binding domain"/>
    <property type="match status" value="1"/>
</dbReference>
<keyword evidence="6" id="KW-1185">Reference proteome</keyword>
<dbReference type="SUPFAM" id="SSF64288">
    <property type="entry name" value="Chorismate lyase-like"/>
    <property type="match status" value="1"/>
</dbReference>
<dbReference type="InterPro" id="IPR036388">
    <property type="entry name" value="WH-like_DNA-bd_sf"/>
</dbReference>
<dbReference type="Gene3D" id="1.10.10.10">
    <property type="entry name" value="Winged helix-like DNA-binding domain superfamily/Winged helix DNA-binding domain"/>
    <property type="match status" value="1"/>
</dbReference>
<sequence length="243" mass="26544">MEPRHAELTKALIQDITSGVYPVGSSLPGELELADKYGVSRGTVRVALTRIQELGMVSRKKRAGTRVEASAPQSGEYMPRLSSIEELAQYGAATARRIHGAHDVVMDVDMARHLGCPPGSRWLHIPTSRTNPAAPDHPVAWSDVYVTADDGTKIKGKLKTSQGLICELVGQTSGRVVKEIHQTVRAIGIPAALARTLGTEPGAYALEFVRRYYDQSDRLFEVVVSVHPADRFSYSTVLQRQSL</sequence>
<dbReference type="Pfam" id="PF07702">
    <property type="entry name" value="UTRA"/>
    <property type="match status" value="1"/>
</dbReference>
<feature type="domain" description="HTH gntR-type" evidence="4">
    <location>
        <begin position="2"/>
        <end position="70"/>
    </location>
</feature>
<reference evidence="5 6" key="1">
    <citation type="submission" date="2018-05" db="EMBL/GenBank/DDBJ databases">
        <title>Genomic Encyclopedia of Type Strains, Phase IV (KMG-V): Genome sequencing to study the core and pangenomes of soil and plant-associated prokaryotes.</title>
        <authorList>
            <person name="Whitman W."/>
        </authorList>
    </citation>
    <scope>NUCLEOTIDE SEQUENCE [LARGE SCALE GENOMIC DNA]</scope>
    <source>
        <strain evidence="5 6">SLV-132</strain>
    </source>
</reference>
<dbReference type="InterPro" id="IPR000524">
    <property type="entry name" value="Tscrpt_reg_HTH_GntR"/>
</dbReference>
<keyword evidence="1" id="KW-0805">Transcription regulation</keyword>
<dbReference type="RefSeq" id="WP_109584712.1">
    <property type="nucleotide sequence ID" value="NZ_CAJPUX010000004.1"/>
</dbReference>
<keyword evidence="3" id="KW-0804">Transcription</keyword>
<evidence type="ECO:0000256" key="2">
    <source>
        <dbReference type="ARBA" id="ARBA00023125"/>
    </source>
</evidence>
<dbReference type="Proteomes" id="UP000245754">
    <property type="component" value="Unassembled WGS sequence"/>
</dbReference>
<keyword evidence="2" id="KW-0238">DNA-binding</keyword>
<dbReference type="OrthoDB" id="7363114at2"/>
<dbReference type="GO" id="GO:0003700">
    <property type="term" value="F:DNA-binding transcription factor activity"/>
    <property type="evidence" value="ECO:0007669"/>
    <property type="project" value="InterPro"/>
</dbReference>
<dbReference type="InterPro" id="IPR028978">
    <property type="entry name" value="Chorismate_lyase_/UTRA_dom_sf"/>
</dbReference>
<dbReference type="PANTHER" id="PTHR44846">
    <property type="entry name" value="MANNOSYL-D-GLYCERATE TRANSPORT/METABOLISM SYSTEM REPRESSOR MNGR-RELATED"/>
    <property type="match status" value="1"/>
</dbReference>
<dbReference type="EMBL" id="QGGT01000005">
    <property type="protein sequence ID" value="PWK33031.1"/>
    <property type="molecule type" value="Genomic_DNA"/>
</dbReference>
<dbReference type="SMART" id="SM00345">
    <property type="entry name" value="HTH_GNTR"/>
    <property type="match status" value="1"/>
</dbReference>
<evidence type="ECO:0000313" key="5">
    <source>
        <dbReference type="EMBL" id="PWK33031.1"/>
    </source>
</evidence>
<evidence type="ECO:0000259" key="4">
    <source>
        <dbReference type="PROSITE" id="PS50949"/>
    </source>
</evidence>
<accession>A0A316EMT2</accession>
<dbReference type="AlphaFoldDB" id="A0A316EMT2"/>
<comment type="caution">
    <text evidence="5">The sequence shown here is derived from an EMBL/GenBank/DDBJ whole genome shotgun (WGS) entry which is preliminary data.</text>
</comment>
<gene>
    <name evidence="5" type="ORF">C7419_10525</name>
</gene>
<dbReference type="GeneID" id="98342585"/>
<dbReference type="Gene3D" id="3.40.1410.10">
    <property type="entry name" value="Chorismate lyase-like"/>
    <property type="match status" value="1"/>
</dbReference>
<dbReference type="Pfam" id="PF00392">
    <property type="entry name" value="GntR"/>
    <property type="match status" value="1"/>
</dbReference>
<evidence type="ECO:0000313" key="6">
    <source>
        <dbReference type="Proteomes" id="UP000245754"/>
    </source>
</evidence>
<dbReference type="CDD" id="cd07377">
    <property type="entry name" value="WHTH_GntR"/>
    <property type="match status" value="1"/>
</dbReference>
<dbReference type="PRINTS" id="PR00035">
    <property type="entry name" value="HTHGNTR"/>
</dbReference>
<dbReference type="InterPro" id="IPR050679">
    <property type="entry name" value="Bact_HTH_transcr_reg"/>
</dbReference>
<organism evidence="5 6">
    <name type="scientific">Cupriavidus plantarum</name>
    <dbReference type="NCBI Taxonomy" id="942865"/>
    <lineage>
        <taxon>Bacteria</taxon>
        <taxon>Pseudomonadati</taxon>
        <taxon>Pseudomonadota</taxon>
        <taxon>Betaproteobacteria</taxon>
        <taxon>Burkholderiales</taxon>
        <taxon>Burkholderiaceae</taxon>
        <taxon>Cupriavidus</taxon>
    </lineage>
</organism>
<dbReference type="GO" id="GO:0003677">
    <property type="term" value="F:DNA binding"/>
    <property type="evidence" value="ECO:0007669"/>
    <property type="project" value="UniProtKB-KW"/>
</dbReference>
<protein>
    <submittedName>
        <fullName evidence="5">GntR family transcriptional regulator</fullName>
    </submittedName>
</protein>